<evidence type="ECO:0000313" key="6">
    <source>
        <dbReference type="Proteomes" id="UP000241444"/>
    </source>
</evidence>
<organism evidence="5 6">
    <name type="scientific">Phyllobacterium brassicacearum</name>
    <dbReference type="NCBI Taxonomy" id="314235"/>
    <lineage>
        <taxon>Bacteria</taxon>
        <taxon>Pseudomonadati</taxon>
        <taxon>Pseudomonadota</taxon>
        <taxon>Alphaproteobacteria</taxon>
        <taxon>Hyphomicrobiales</taxon>
        <taxon>Phyllobacteriaceae</taxon>
        <taxon>Phyllobacterium</taxon>
    </lineage>
</organism>
<dbReference type="Gene3D" id="3.40.50.2000">
    <property type="entry name" value="Glycogen Phosphorylase B"/>
    <property type="match status" value="1"/>
</dbReference>
<evidence type="ECO:0000256" key="3">
    <source>
        <dbReference type="ARBA" id="ARBA00022679"/>
    </source>
</evidence>
<comment type="caution">
    <text evidence="5">The sequence shown here is derived from an EMBL/GenBank/DDBJ whole genome shotgun (WGS) entry which is preliminary data.</text>
</comment>
<gene>
    <name evidence="5" type="ORF">CU102_07265</name>
</gene>
<protein>
    <submittedName>
        <fullName evidence="5">Glycosyl transferase family 1</fullName>
    </submittedName>
</protein>
<comment type="similarity">
    <text evidence="1">Belongs to the glycosyltransferase group 1 family. Glycosyltransferase 4 subfamily.</text>
</comment>
<sequence length="373" mass="40591">MHRVVPGLTKSSASDSSESVSADSVNSVEVIAPNFKRELSGVTSTIIQLIPLQRANGLNIVTMGPGLPAALPSIGWMSVPALWFKPRTRPFRIWHARRNNEMIAGILMRSVLRMRLKLLFTSAAQRDHKPFTKWLIRQMNAVIATSGKSGSFLKVPHTVIMHGVDTDLFHPPQDEQDRFAASGLPGELLVGCSGRIRPSKGTDLFVDAMINLLPQHPRWTAVMTGRTTTENKGFEQALRDKIAQAGLADRILFLGEVPDVRLWYRRMTLYVAPSRNEGFGLTPLEAMASQTAVVASDAGAYAEMIEAGTGTVVTAGDGAALEAAIAPYLADPAMCESAGRSALAHVRENFPLQKEAVKILEVYENMFDSGSKL</sequence>
<dbReference type="SUPFAM" id="SSF53756">
    <property type="entry name" value="UDP-Glycosyltransferase/glycogen phosphorylase"/>
    <property type="match status" value="1"/>
</dbReference>
<feature type="domain" description="Glycosyl transferase family 1" evidence="4">
    <location>
        <begin position="182"/>
        <end position="342"/>
    </location>
</feature>
<evidence type="ECO:0000256" key="2">
    <source>
        <dbReference type="ARBA" id="ARBA00022676"/>
    </source>
</evidence>
<dbReference type="InterPro" id="IPR001296">
    <property type="entry name" value="Glyco_trans_1"/>
</dbReference>
<reference evidence="6" key="1">
    <citation type="submission" date="2017-11" db="EMBL/GenBank/DDBJ databases">
        <authorList>
            <person name="Kuznetsova I."/>
            <person name="Sazanova A."/>
            <person name="Chirak E."/>
            <person name="Safronova V."/>
            <person name="Willems A."/>
        </authorList>
    </citation>
    <scope>NUCLEOTIDE SEQUENCE [LARGE SCALE GENOMIC DNA]</scope>
    <source>
        <strain evidence="6">STM 196</strain>
    </source>
</reference>
<proteinExistence type="inferred from homology"/>
<evidence type="ECO:0000256" key="1">
    <source>
        <dbReference type="ARBA" id="ARBA00009481"/>
    </source>
</evidence>
<dbReference type="GO" id="GO:0016757">
    <property type="term" value="F:glycosyltransferase activity"/>
    <property type="evidence" value="ECO:0007669"/>
    <property type="project" value="UniProtKB-KW"/>
</dbReference>
<keyword evidence="3 5" id="KW-0808">Transferase</keyword>
<keyword evidence="2" id="KW-0328">Glycosyltransferase</keyword>
<accession>A0A2P7BT09</accession>
<dbReference type="CDD" id="cd03801">
    <property type="entry name" value="GT4_PimA-like"/>
    <property type="match status" value="1"/>
</dbReference>
<dbReference type="Proteomes" id="UP000241444">
    <property type="component" value="Unassembled WGS sequence"/>
</dbReference>
<evidence type="ECO:0000259" key="4">
    <source>
        <dbReference type="Pfam" id="PF00534"/>
    </source>
</evidence>
<dbReference type="OrthoDB" id="5490290at2"/>
<dbReference type="AlphaFoldDB" id="A0A2P7BT09"/>
<keyword evidence="6" id="KW-1185">Reference proteome</keyword>
<name>A0A2P7BT09_9HYPH</name>
<dbReference type="Pfam" id="PF00534">
    <property type="entry name" value="Glycos_transf_1"/>
    <property type="match status" value="1"/>
</dbReference>
<dbReference type="PANTHER" id="PTHR12526">
    <property type="entry name" value="GLYCOSYLTRANSFERASE"/>
    <property type="match status" value="1"/>
</dbReference>
<evidence type="ECO:0000313" key="5">
    <source>
        <dbReference type="EMBL" id="PSH69589.1"/>
    </source>
</evidence>
<dbReference type="PANTHER" id="PTHR12526:SF640">
    <property type="entry name" value="COLANIC ACID BIOSYNTHESIS GLYCOSYLTRANSFERASE WCAL-RELATED"/>
    <property type="match status" value="1"/>
</dbReference>
<dbReference type="EMBL" id="PGGO01000004">
    <property type="protein sequence ID" value="PSH69589.1"/>
    <property type="molecule type" value="Genomic_DNA"/>
</dbReference>